<dbReference type="Gene3D" id="3.10.105.10">
    <property type="entry name" value="Dipeptide-binding Protein, Domain 3"/>
    <property type="match status" value="1"/>
</dbReference>
<dbReference type="CDD" id="cd08504">
    <property type="entry name" value="PBP2_OppA"/>
    <property type="match status" value="1"/>
</dbReference>
<evidence type="ECO:0000256" key="5">
    <source>
        <dbReference type="SAM" id="SignalP"/>
    </source>
</evidence>
<reference evidence="7 8" key="1">
    <citation type="submission" date="2024-03" db="EMBL/GenBank/DDBJ databases">
        <title>Mouse gut bacterial collection (mGBC) of GemPharmatech.</title>
        <authorList>
            <person name="He Y."/>
            <person name="Dong L."/>
            <person name="Wu D."/>
            <person name="Gao X."/>
            <person name="Lin Z."/>
        </authorList>
    </citation>
    <scope>NUCLEOTIDE SEQUENCE [LARGE SCALE GENOMIC DNA]</scope>
    <source>
        <strain evidence="7 8">15-30</strain>
    </source>
</reference>
<comment type="subcellular location">
    <subcellularLocation>
        <location evidence="1">Cell envelope</location>
    </subcellularLocation>
</comment>
<evidence type="ECO:0000313" key="8">
    <source>
        <dbReference type="Proteomes" id="UP001565236"/>
    </source>
</evidence>
<keyword evidence="4 5" id="KW-0732">Signal</keyword>
<evidence type="ECO:0000256" key="2">
    <source>
        <dbReference type="ARBA" id="ARBA00005695"/>
    </source>
</evidence>
<dbReference type="SUPFAM" id="SSF53850">
    <property type="entry name" value="Periplasmic binding protein-like II"/>
    <property type="match status" value="1"/>
</dbReference>
<evidence type="ECO:0000259" key="6">
    <source>
        <dbReference type="Pfam" id="PF00496"/>
    </source>
</evidence>
<protein>
    <submittedName>
        <fullName evidence="7">Peptide ABC transporter substrate-binding protein</fullName>
    </submittedName>
</protein>
<dbReference type="InterPro" id="IPR039424">
    <property type="entry name" value="SBP_5"/>
</dbReference>
<dbReference type="PROSITE" id="PS51257">
    <property type="entry name" value="PROKAR_LIPOPROTEIN"/>
    <property type="match status" value="1"/>
</dbReference>
<organism evidence="7 8">
    <name type="scientific">Ligilactobacillus faecis</name>
    <dbReference type="NCBI Taxonomy" id="762833"/>
    <lineage>
        <taxon>Bacteria</taxon>
        <taxon>Bacillati</taxon>
        <taxon>Bacillota</taxon>
        <taxon>Bacilli</taxon>
        <taxon>Lactobacillales</taxon>
        <taxon>Lactobacillaceae</taxon>
        <taxon>Ligilactobacillus</taxon>
    </lineage>
</organism>
<keyword evidence="8" id="KW-1185">Reference proteome</keyword>
<proteinExistence type="inferred from homology"/>
<dbReference type="Proteomes" id="UP001565236">
    <property type="component" value="Unassembled WGS sequence"/>
</dbReference>
<evidence type="ECO:0000256" key="4">
    <source>
        <dbReference type="ARBA" id="ARBA00022729"/>
    </source>
</evidence>
<dbReference type="EMBL" id="JBCLUF010000024">
    <property type="protein sequence ID" value="MEY8662647.1"/>
    <property type="molecule type" value="Genomic_DNA"/>
</dbReference>
<dbReference type="PIRSF" id="PIRSF002741">
    <property type="entry name" value="MppA"/>
    <property type="match status" value="1"/>
</dbReference>
<dbReference type="Gene3D" id="3.40.190.10">
    <property type="entry name" value="Periplasmic binding protein-like II"/>
    <property type="match status" value="1"/>
</dbReference>
<dbReference type="PANTHER" id="PTHR30290:SF10">
    <property type="entry name" value="PERIPLASMIC OLIGOPEPTIDE-BINDING PROTEIN-RELATED"/>
    <property type="match status" value="1"/>
</dbReference>
<dbReference type="InterPro" id="IPR030678">
    <property type="entry name" value="Peptide/Ni-bd"/>
</dbReference>
<comment type="caution">
    <text evidence="7">The sequence shown here is derived from an EMBL/GenBank/DDBJ whole genome shotgun (WGS) entry which is preliminary data.</text>
</comment>
<accession>A0ABV4DQA9</accession>
<dbReference type="Pfam" id="PF00496">
    <property type="entry name" value="SBP_bac_5"/>
    <property type="match status" value="1"/>
</dbReference>
<feature type="chain" id="PRO_5046083146" evidence="5">
    <location>
        <begin position="20"/>
        <end position="540"/>
    </location>
</feature>
<evidence type="ECO:0000313" key="7">
    <source>
        <dbReference type="EMBL" id="MEY8662647.1"/>
    </source>
</evidence>
<keyword evidence="3" id="KW-0813">Transport</keyword>
<feature type="domain" description="Solute-binding protein family 5" evidence="6">
    <location>
        <begin position="72"/>
        <end position="458"/>
    </location>
</feature>
<name>A0ABV4DQA9_9LACO</name>
<sequence length="540" mass="60519">MKKITLVFLSLFTICLLGACGNKQKTASKQVLTWTETSTLATQDQSLATDSLSFQTLLNTQEGLYRLDKQQKPKLALAKSVKISNDGKTYDFILRPNAKWSNGDPVTAKDFVYAYKRTVTPSTKASMAFYFYQIENAEAINKGQKDVSELGVKALAKDHLQIKLTRPVSYFKRLLAFPLFFPQNEKIVKKYGDLYGTQAKYTVANGPYILKNWTGTNKKWTLVKNKTYWDAKNVKLDQVNELVTESTTTSYNLYNSNKVDATGLLGQQVAANKNSPAYHERLASAIQRLELNEEKVPAFKNKNIRQAFSYAIDRKSLVNDVLADGSVAAKGFVPSGMGSNPQTGQAFQDEAYVKSAVSYDLKKANALLEKGYQETGITTLNVELSVSDTDSAKKIAEFLQSSLERLPNVKVTITSIPYTQLITRQAAKDYELTVKNWQAIIADPINFLDVFESDSSYNNSGWKNAEYDRLLDEAENKYGAQPEKRWQLLVKAEKLLMEDQGTIPLLQVAKPQLLRPSVKGVYFNPTGIPYDFKTVSLAEK</sequence>
<evidence type="ECO:0000256" key="1">
    <source>
        <dbReference type="ARBA" id="ARBA00004196"/>
    </source>
</evidence>
<evidence type="ECO:0000256" key="3">
    <source>
        <dbReference type="ARBA" id="ARBA00022448"/>
    </source>
</evidence>
<dbReference type="InterPro" id="IPR000914">
    <property type="entry name" value="SBP_5_dom"/>
</dbReference>
<dbReference type="Gene3D" id="3.90.76.10">
    <property type="entry name" value="Dipeptide-binding Protein, Domain 1"/>
    <property type="match status" value="1"/>
</dbReference>
<feature type="signal peptide" evidence="5">
    <location>
        <begin position="1"/>
        <end position="19"/>
    </location>
</feature>
<dbReference type="PANTHER" id="PTHR30290">
    <property type="entry name" value="PERIPLASMIC BINDING COMPONENT OF ABC TRANSPORTER"/>
    <property type="match status" value="1"/>
</dbReference>
<comment type="similarity">
    <text evidence="2">Belongs to the bacterial solute-binding protein 5 family.</text>
</comment>
<gene>
    <name evidence="7" type="ORF">AALT52_07090</name>
</gene>
<dbReference type="RefSeq" id="WP_369942359.1">
    <property type="nucleotide sequence ID" value="NZ_JBCLUF010000024.1"/>
</dbReference>